<organism evidence="3">
    <name type="scientific">freshwater metagenome</name>
    <dbReference type="NCBI Taxonomy" id="449393"/>
    <lineage>
        <taxon>unclassified sequences</taxon>
        <taxon>metagenomes</taxon>
        <taxon>ecological metagenomes</taxon>
    </lineage>
</organism>
<dbReference type="AlphaFoldDB" id="A0A094SRX3"/>
<evidence type="ECO:0000313" key="3">
    <source>
        <dbReference type="EMBL" id="KGA21498.1"/>
    </source>
</evidence>
<dbReference type="PANTHER" id="PTHR23303">
    <property type="entry name" value="CARBOXYPEPTIDASE REGULATORY REGION-CONTAINING"/>
    <property type="match status" value="1"/>
</dbReference>
<accession>A0A094SRX3</accession>
<evidence type="ECO:0000256" key="2">
    <source>
        <dbReference type="SAM" id="Phobius"/>
    </source>
</evidence>
<dbReference type="EMBL" id="JNSL01000005">
    <property type="protein sequence ID" value="KGA21498.1"/>
    <property type="molecule type" value="Genomic_DNA"/>
</dbReference>
<protein>
    <submittedName>
        <fullName evidence="3">Uncharacterized protein</fullName>
    </submittedName>
</protein>
<reference evidence="3" key="1">
    <citation type="submission" date="2014-06" db="EMBL/GenBank/DDBJ databases">
        <title>Key roles for freshwater Actinobacteria revealed by deep metagenomic sequencing.</title>
        <authorList>
            <person name="Ghai R."/>
            <person name="Mizuno C.M."/>
            <person name="Picazo A."/>
            <person name="Camacho A."/>
            <person name="Rodriguez-Valera F."/>
        </authorList>
    </citation>
    <scope>NUCLEOTIDE SEQUENCE</scope>
</reference>
<proteinExistence type="predicted"/>
<dbReference type="InterPro" id="IPR051417">
    <property type="entry name" value="SDr/BOS_complex"/>
</dbReference>
<keyword evidence="2" id="KW-1133">Transmembrane helix</keyword>
<dbReference type="Pfam" id="PF13620">
    <property type="entry name" value="CarboxypepD_reg"/>
    <property type="match status" value="2"/>
</dbReference>
<gene>
    <name evidence="3" type="ORF">GM51_1630</name>
</gene>
<evidence type="ECO:0000256" key="1">
    <source>
        <dbReference type="ARBA" id="ARBA00022729"/>
    </source>
</evidence>
<comment type="caution">
    <text evidence="3">The sequence shown here is derived from an EMBL/GenBank/DDBJ whole genome shotgun (WGS) entry which is preliminary data.</text>
</comment>
<dbReference type="SUPFAM" id="SSF49464">
    <property type="entry name" value="Carboxypeptidase regulatory domain-like"/>
    <property type="match status" value="1"/>
</dbReference>
<dbReference type="InterPro" id="IPR013784">
    <property type="entry name" value="Carb-bd-like_fold"/>
</dbReference>
<feature type="transmembrane region" description="Helical" evidence="2">
    <location>
        <begin position="216"/>
        <end position="234"/>
    </location>
</feature>
<keyword evidence="2" id="KW-0812">Transmembrane</keyword>
<keyword evidence="1" id="KW-0732">Signal</keyword>
<dbReference type="GO" id="GO:0030246">
    <property type="term" value="F:carbohydrate binding"/>
    <property type="evidence" value="ECO:0007669"/>
    <property type="project" value="InterPro"/>
</dbReference>
<dbReference type="SUPFAM" id="SSF49478">
    <property type="entry name" value="Cna protein B-type domain"/>
    <property type="match status" value="1"/>
</dbReference>
<dbReference type="InterPro" id="IPR008969">
    <property type="entry name" value="CarboxyPept-like_regulatory"/>
</dbReference>
<sequence length="833" mass="86033">MSLRASITPDRTSAYAGIPVFATVTVANTADLVDAFEIRVLGVDRSWIQTSPQRLQLFPQSTGEIELVVELPDDFPAGLRTLTVQIRSELKPDHPTLLTLTLDVDSRPRINVQVHPTMISAGKSATFAVTVQNQGNNAVVARLTVDDPESVVEGTFDRPEIDIPPGEQRNTPFRVKAKRPWAGAPAIRTLSIGVDGGLEGSEQMVTFVQTPRISRMLFSFVGLLIAASIFGIVFSKNLKNVVDATTTDSKILEQAFGNADPAAGVEPGTITGKVVARSSKTGISGATVEIYLSEASTQPIRSVATADDGTFIIDNLGPGPFRVRAIAAGFDSRWYGDVSVFDNSPDIAVDPGVTKQAIDLLLGGQPATLKGVVVGGNVEGANVDLIVPASVTGGTQDAVIGNIAVDATGAFEFQSVPAPGSYTLRVRKVGSITTQLSFELSGGETRSGITVQLRTGDGSLSGLVNGQNGPLGAATITVTSPDQTASTLSLTTGLVGSFSLPDLLTPSSYAVSISSSGYATKNITVSLASGQKVTDLNVQLSPSTGSIAGLVRDSLGNALGGIPVSITDGVNSFATTSVTIDDPTTPTANEIGSFTVLGLPAPGIYTVTFGGGIYSPVVRNVALQSTNLNSSLLIDLVASAGRVTGTVSDQVGFAGGVLVQISNGVISRSTTTASVCVASSSGCVGTYRFENVPAGVYTITFTRTGSVTYATQVAITPGSTKTVSPTLSVRSSIQVFVCKVGSGVTTTSCANQTVPVVPQVGYQVRVWKESDYPSGPILGVGLTNASGSYTFNSLDAPVRYVVEVTNVPGSPALTSQTVMLNASSNQIIGLLTP</sequence>
<name>A0A094SRX3_9ZZZZ</name>
<dbReference type="Gene3D" id="2.60.40.1120">
    <property type="entry name" value="Carboxypeptidase-like, regulatory domain"/>
    <property type="match status" value="3"/>
</dbReference>
<dbReference type="SUPFAM" id="SSF49452">
    <property type="entry name" value="Starch-binding domain-like"/>
    <property type="match status" value="1"/>
</dbReference>
<keyword evidence="2" id="KW-0472">Membrane</keyword>